<sequence>MALTPSCAQLGRLDGADSLAANWVCCDPGATPTAGTSSAAPPPAGLISDSDPDPRSGISTNGCIPPTGLSSPGTAIGIYSSPTGSIPREFLSARNLNKLTVYSSIQGSLDLTQANTLSYLKLYRNTNVQLVNGSFSSSSNLQHLLVPKNGLSGEFPVSILDKGLLSVLNLTDNKFTGAVPSTLAQKLPYLTTLDLSSNQFQGSFPNLSDMKDLRFLDASNNAFTEFPSLLPANLRTLRFANNPNARSALTIPPAVEHVHVSGSAALTLYLHAGKYELKELIAQGGVKVFISPRAVVPIGVGLSCVLDADLACIMEPGGTGSNAGDVGPSVTAKTGRVTDSQLAATSSASTHRTLAETCGVVRRCPGGSGGATTNLVDPPTTGLETSTATSTDIAIRASALSVSMCAVIVILVYGGRQWFKYRKRRRRAHRAANEAGYDMSNMSIASKPGQPPPPPLAPPHLLSHLPPQLHSQTQTSTIISSPHLHTGTTLVYPLPTAPGAPTMYATAIPSPSMQWYPTATPSLGPGGLGSIMSPPPPSATRQLVTVPQPALPPGHVYLQSSPVPPQPPTVPSQAYFPSPPSRPSTPNNPPRLSTSLSSGSPLSPIIGDGAVNADPIHGRRPSTVSSLFGSVRTTKLPPSPPCKPSHLDPTKYAYDFEFGDHQSEKSRRSKLLTSAWVRDHALPASVASPTTASGFVGSVGVGNGSSPNVQSASLAVSSASDAVDQHFTSVSSPAHHHPHLGPIATSSPTSASPSTHDHHGPLHLLAPPDQTPSPSASSFPPAALAGVPEIEAITARFPPNPFAARVVHSHEPDMGDEIALVPGDAVWVESVFVDGWGAGTNLTRNVMGVFPLVCIVPEVGNQVGRDQDLDVVVEEDDKQPDVQAYVPPPATGLGESVGGPAYVADPATPAVAQHVSSLSPSMPRSRPTSLLSHLRARLPNAQPVSPPHSLLSSPTTPTPSSMAHAALQSSETAVSRRPSTAPVPKHAIQASKAAVPRIVTRGLVLEPAQVRRSRSASELTKMAAAATVNGLGLTVSSATWPPPAGLVADQQEDEEDEVATVILPAGDRDVGEDECLARWKVRQRAIGQMAVEEGKEG</sequence>
<dbReference type="InterPro" id="IPR036028">
    <property type="entry name" value="SH3-like_dom_sf"/>
</dbReference>
<reference evidence="11 12" key="1">
    <citation type="submission" date="2016-07" db="EMBL/GenBank/DDBJ databases">
        <title>Pervasive Adenine N6-methylation of Active Genes in Fungi.</title>
        <authorList>
            <consortium name="DOE Joint Genome Institute"/>
            <person name="Mondo S.J."/>
            <person name="Dannebaum R.O."/>
            <person name="Kuo R.C."/>
            <person name="Labutti K."/>
            <person name="Haridas S."/>
            <person name="Kuo A."/>
            <person name="Salamov A."/>
            <person name="Ahrendt S.R."/>
            <person name="Lipzen A."/>
            <person name="Sullivan W."/>
            <person name="Andreopoulos W.B."/>
            <person name="Clum A."/>
            <person name="Lindquist E."/>
            <person name="Daum C."/>
            <person name="Ramamoorthy G.K."/>
            <person name="Gryganskyi A."/>
            <person name="Culley D."/>
            <person name="Magnuson J.K."/>
            <person name="James T.Y."/>
            <person name="O'Malley M.A."/>
            <person name="Stajich J.E."/>
            <person name="Spatafora J.W."/>
            <person name="Visel A."/>
            <person name="Grigoriev I.V."/>
        </authorList>
    </citation>
    <scope>NUCLEOTIDE SEQUENCE [LARGE SCALE GENOMIC DNA]</scope>
    <source>
        <strain evidence="11 12">PL171</strain>
    </source>
</reference>
<dbReference type="PANTHER" id="PTHR48052:SF8">
    <property type="entry name" value="LRR RECEPTOR-LIKE SERINE_THREONINE-PROTEIN KINASE FLS2"/>
    <property type="match status" value="1"/>
</dbReference>
<evidence type="ECO:0008006" key="13">
    <source>
        <dbReference type="Google" id="ProtNLM"/>
    </source>
</evidence>
<evidence type="ECO:0000313" key="11">
    <source>
        <dbReference type="EMBL" id="ORZ37393.1"/>
    </source>
</evidence>
<keyword evidence="12" id="KW-1185">Reference proteome</keyword>
<dbReference type="OrthoDB" id="676979at2759"/>
<gene>
    <name evidence="11" type="ORF">BCR44DRAFT_1511955</name>
</gene>
<dbReference type="Gene3D" id="2.30.30.40">
    <property type="entry name" value="SH3 Domains"/>
    <property type="match status" value="1"/>
</dbReference>
<dbReference type="GO" id="GO:0012505">
    <property type="term" value="C:endomembrane system"/>
    <property type="evidence" value="ECO:0007669"/>
    <property type="project" value="UniProtKB-SubCell"/>
</dbReference>
<dbReference type="Gene3D" id="3.80.10.10">
    <property type="entry name" value="Ribonuclease Inhibitor"/>
    <property type="match status" value="1"/>
</dbReference>
<feature type="region of interest" description="Disordered" evidence="10">
    <location>
        <begin position="877"/>
        <end position="901"/>
    </location>
</feature>
<keyword evidence="4" id="KW-0732">Signal</keyword>
<evidence type="ECO:0000256" key="2">
    <source>
        <dbReference type="ARBA" id="ARBA00022475"/>
    </source>
</evidence>
<name>A0A1Y2HUM4_9FUNG</name>
<dbReference type="SUPFAM" id="SSF52058">
    <property type="entry name" value="L domain-like"/>
    <property type="match status" value="1"/>
</dbReference>
<dbReference type="AlphaFoldDB" id="A0A1Y2HUM4"/>
<organism evidence="11 12">
    <name type="scientific">Catenaria anguillulae PL171</name>
    <dbReference type="NCBI Taxonomy" id="765915"/>
    <lineage>
        <taxon>Eukaryota</taxon>
        <taxon>Fungi</taxon>
        <taxon>Fungi incertae sedis</taxon>
        <taxon>Blastocladiomycota</taxon>
        <taxon>Blastocladiomycetes</taxon>
        <taxon>Blastocladiales</taxon>
        <taxon>Catenariaceae</taxon>
        <taxon>Catenaria</taxon>
    </lineage>
</organism>
<dbReference type="PROSITE" id="PS51450">
    <property type="entry name" value="LRR"/>
    <property type="match status" value="1"/>
</dbReference>
<evidence type="ECO:0000313" key="12">
    <source>
        <dbReference type="Proteomes" id="UP000193411"/>
    </source>
</evidence>
<evidence type="ECO:0000256" key="1">
    <source>
        <dbReference type="ARBA" id="ARBA00004236"/>
    </source>
</evidence>
<feature type="region of interest" description="Disordered" evidence="10">
    <location>
        <begin position="443"/>
        <end position="476"/>
    </location>
</feature>
<dbReference type="STRING" id="765915.A0A1Y2HUM4"/>
<evidence type="ECO:0000256" key="4">
    <source>
        <dbReference type="ARBA" id="ARBA00022729"/>
    </source>
</evidence>
<protein>
    <recommendedName>
        <fullName evidence="13">SH3 domain-containing protein</fullName>
    </recommendedName>
</protein>
<keyword evidence="7" id="KW-0675">Receptor</keyword>
<comment type="caution">
    <text evidence="11">The sequence shown here is derived from an EMBL/GenBank/DDBJ whole genome shotgun (WGS) entry which is preliminary data.</text>
</comment>
<keyword evidence="6" id="KW-0472">Membrane</keyword>
<dbReference type="EMBL" id="MCFL01000013">
    <property type="protein sequence ID" value="ORZ37393.1"/>
    <property type="molecule type" value="Genomic_DNA"/>
</dbReference>
<keyword evidence="8" id="KW-0325">Glycoprotein</keyword>
<feature type="region of interest" description="Disordered" evidence="10">
    <location>
        <begin position="526"/>
        <end position="605"/>
    </location>
</feature>
<feature type="region of interest" description="Disordered" evidence="10">
    <location>
        <begin position="32"/>
        <end position="58"/>
    </location>
</feature>
<proteinExistence type="predicted"/>
<feature type="region of interest" description="Disordered" evidence="10">
    <location>
        <begin position="939"/>
        <end position="988"/>
    </location>
</feature>
<evidence type="ECO:0000256" key="6">
    <source>
        <dbReference type="ARBA" id="ARBA00023136"/>
    </source>
</evidence>
<dbReference type="InterPro" id="IPR001611">
    <property type="entry name" value="Leu-rich_rpt"/>
</dbReference>
<keyword evidence="5" id="KW-1133">Transmembrane helix</keyword>
<feature type="region of interest" description="Disordered" evidence="10">
    <location>
        <begin position="729"/>
        <end position="782"/>
    </location>
</feature>
<evidence type="ECO:0000256" key="5">
    <source>
        <dbReference type="ARBA" id="ARBA00022989"/>
    </source>
</evidence>
<feature type="compositionally biased region" description="Low complexity" evidence="10">
    <location>
        <begin position="947"/>
        <end position="961"/>
    </location>
</feature>
<feature type="compositionally biased region" description="Low complexity" evidence="10">
    <location>
        <begin position="744"/>
        <end position="754"/>
    </location>
</feature>
<keyword evidence="3" id="KW-0812">Transmembrane</keyword>
<accession>A0A1Y2HUM4</accession>
<dbReference type="GO" id="GO:0005886">
    <property type="term" value="C:plasma membrane"/>
    <property type="evidence" value="ECO:0007669"/>
    <property type="project" value="UniProtKB-SubCell"/>
</dbReference>
<feature type="compositionally biased region" description="Low complexity" evidence="10">
    <location>
        <begin position="772"/>
        <end position="782"/>
    </location>
</feature>
<evidence type="ECO:0000256" key="9">
    <source>
        <dbReference type="ARBA" id="ARBA00037847"/>
    </source>
</evidence>
<feature type="compositionally biased region" description="Pro residues" evidence="10">
    <location>
        <begin position="449"/>
        <end position="458"/>
    </location>
</feature>
<evidence type="ECO:0000256" key="3">
    <source>
        <dbReference type="ARBA" id="ARBA00022692"/>
    </source>
</evidence>
<feature type="compositionally biased region" description="Low complexity" evidence="10">
    <location>
        <begin position="459"/>
        <end position="476"/>
    </location>
</feature>
<feature type="compositionally biased region" description="Low complexity" evidence="10">
    <location>
        <begin position="590"/>
        <end position="604"/>
    </location>
</feature>
<dbReference type="Proteomes" id="UP000193411">
    <property type="component" value="Unassembled WGS sequence"/>
</dbReference>
<dbReference type="SUPFAM" id="SSF50044">
    <property type="entry name" value="SH3-domain"/>
    <property type="match status" value="1"/>
</dbReference>
<keyword evidence="2" id="KW-1003">Cell membrane</keyword>
<comment type="subcellular location">
    <subcellularLocation>
        <location evidence="1">Cell membrane</location>
    </subcellularLocation>
    <subcellularLocation>
        <location evidence="9">Endomembrane system</location>
        <topology evidence="9">Single-pass membrane protein</topology>
    </subcellularLocation>
</comment>
<evidence type="ECO:0000256" key="8">
    <source>
        <dbReference type="ARBA" id="ARBA00023180"/>
    </source>
</evidence>
<evidence type="ECO:0000256" key="7">
    <source>
        <dbReference type="ARBA" id="ARBA00023170"/>
    </source>
</evidence>
<dbReference type="InterPro" id="IPR032675">
    <property type="entry name" value="LRR_dom_sf"/>
</dbReference>
<dbReference type="PANTHER" id="PTHR48052">
    <property type="entry name" value="UNNAMED PRODUCT"/>
    <property type="match status" value="1"/>
</dbReference>
<dbReference type="Pfam" id="PF00560">
    <property type="entry name" value="LRR_1"/>
    <property type="match status" value="1"/>
</dbReference>
<feature type="compositionally biased region" description="Pro residues" evidence="10">
    <location>
        <begin position="577"/>
        <end position="589"/>
    </location>
</feature>
<evidence type="ECO:0000256" key="10">
    <source>
        <dbReference type="SAM" id="MobiDB-lite"/>
    </source>
</evidence>